<keyword evidence="1" id="KW-0472">Membrane</keyword>
<organism evidence="2 3">
    <name type="scientific">Hymenobacter edaphi</name>
    <dbReference type="NCBI Taxonomy" id="2211146"/>
    <lineage>
        <taxon>Bacteria</taxon>
        <taxon>Pseudomonadati</taxon>
        <taxon>Bacteroidota</taxon>
        <taxon>Cytophagia</taxon>
        <taxon>Cytophagales</taxon>
        <taxon>Hymenobacteraceae</taxon>
        <taxon>Hymenobacter</taxon>
    </lineage>
</organism>
<evidence type="ECO:0000256" key="1">
    <source>
        <dbReference type="SAM" id="Phobius"/>
    </source>
</evidence>
<evidence type="ECO:0000313" key="3">
    <source>
        <dbReference type="Proteomes" id="UP000248553"/>
    </source>
</evidence>
<feature type="transmembrane region" description="Helical" evidence="1">
    <location>
        <begin position="132"/>
        <end position="150"/>
    </location>
</feature>
<sequence>MTVSSVWLVALSKQLNVLSVAAALLPVGVGLLHWRHLTTSGRCLWVCSLLASLLLGGLCEYGRLVWHNNILPLRSQVWLETVMLTVAYYHAFTNPRRRRAIPWLLGVFTLGAVVETGWFMDWRVGNGPYLHVLQAMLLIGVVLAYFEQLLNNPTPVPLSRNPMFVASVGVMFYYAGTVFVYVLERVMRQDTDQIRMMFIVEYTLRILVLNGGIAAALWLMARRAGQPVRAAR</sequence>
<keyword evidence="1" id="KW-0812">Transmembrane</keyword>
<reference evidence="3" key="1">
    <citation type="submission" date="2018-05" db="EMBL/GenBank/DDBJ databases">
        <authorList>
            <person name="Nie L."/>
        </authorList>
    </citation>
    <scope>NUCLEOTIDE SEQUENCE [LARGE SCALE GENOMIC DNA]</scope>
    <source>
        <strain evidence="3">NL</strain>
    </source>
</reference>
<accession>A0A328BL56</accession>
<dbReference type="RefSeq" id="WP_111478590.1">
    <property type="nucleotide sequence ID" value="NZ_QHKM01000004.1"/>
</dbReference>
<keyword evidence="1" id="KW-1133">Transmembrane helix</keyword>
<comment type="caution">
    <text evidence="2">The sequence shown here is derived from an EMBL/GenBank/DDBJ whole genome shotgun (WGS) entry which is preliminary data.</text>
</comment>
<gene>
    <name evidence="2" type="ORF">DLM85_13195</name>
</gene>
<dbReference type="AlphaFoldDB" id="A0A328BL56"/>
<evidence type="ECO:0000313" key="2">
    <source>
        <dbReference type="EMBL" id="RAK65678.1"/>
    </source>
</evidence>
<proteinExistence type="predicted"/>
<keyword evidence="3" id="KW-1185">Reference proteome</keyword>
<dbReference type="EMBL" id="QHKM01000004">
    <property type="protein sequence ID" value="RAK65678.1"/>
    <property type="molecule type" value="Genomic_DNA"/>
</dbReference>
<dbReference type="Proteomes" id="UP000248553">
    <property type="component" value="Unassembled WGS sequence"/>
</dbReference>
<feature type="transmembrane region" description="Helical" evidence="1">
    <location>
        <begin position="100"/>
        <end position="120"/>
    </location>
</feature>
<name>A0A328BL56_9BACT</name>
<feature type="transmembrane region" description="Helical" evidence="1">
    <location>
        <begin position="202"/>
        <end position="221"/>
    </location>
</feature>
<feature type="transmembrane region" description="Helical" evidence="1">
    <location>
        <begin position="76"/>
        <end position="93"/>
    </location>
</feature>
<dbReference type="OrthoDB" id="851298at2"/>
<feature type="transmembrane region" description="Helical" evidence="1">
    <location>
        <begin position="15"/>
        <end position="32"/>
    </location>
</feature>
<feature type="transmembrane region" description="Helical" evidence="1">
    <location>
        <begin position="162"/>
        <end position="182"/>
    </location>
</feature>
<feature type="transmembrane region" description="Helical" evidence="1">
    <location>
        <begin position="44"/>
        <end position="64"/>
    </location>
</feature>
<protein>
    <submittedName>
        <fullName evidence="2">Uncharacterized protein</fullName>
    </submittedName>
</protein>